<evidence type="ECO:0000313" key="2">
    <source>
        <dbReference type="Proteomes" id="UP000015241"/>
    </source>
</evidence>
<organism evidence="1 2">
    <name type="scientific">Fomitopsis schrenkii</name>
    <name type="common">Brown rot fungus</name>
    <dbReference type="NCBI Taxonomy" id="2126942"/>
    <lineage>
        <taxon>Eukaryota</taxon>
        <taxon>Fungi</taxon>
        <taxon>Dikarya</taxon>
        <taxon>Basidiomycota</taxon>
        <taxon>Agaricomycotina</taxon>
        <taxon>Agaricomycetes</taxon>
        <taxon>Polyporales</taxon>
        <taxon>Fomitopsis</taxon>
    </lineage>
</organism>
<protein>
    <submittedName>
        <fullName evidence="1">Uncharacterized protein</fullName>
    </submittedName>
</protein>
<evidence type="ECO:0000313" key="1">
    <source>
        <dbReference type="EMBL" id="EPT00468.1"/>
    </source>
</evidence>
<dbReference type="EMBL" id="KE504149">
    <property type="protein sequence ID" value="EPT00468.1"/>
    <property type="molecule type" value="Genomic_DNA"/>
</dbReference>
<proteinExistence type="predicted"/>
<reference evidence="1 2" key="1">
    <citation type="journal article" date="2012" name="Science">
        <title>The Paleozoic origin of enzymatic lignin decomposition reconstructed from 31 fungal genomes.</title>
        <authorList>
            <person name="Floudas D."/>
            <person name="Binder M."/>
            <person name="Riley R."/>
            <person name="Barry K."/>
            <person name="Blanchette R.A."/>
            <person name="Henrissat B."/>
            <person name="Martinez A.T."/>
            <person name="Otillar R."/>
            <person name="Spatafora J.W."/>
            <person name="Yadav J.S."/>
            <person name="Aerts A."/>
            <person name="Benoit I."/>
            <person name="Boyd A."/>
            <person name="Carlson A."/>
            <person name="Copeland A."/>
            <person name="Coutinho P.M."/>
            <person name="de Vries R.P."/>
            <person name="Ferreira P."/>
            <person name="Findley K."/>
            <person name="Foster B."/>
            <person name="Gaskell J."/>
            <person name="Glotzer D."/>
            <person name="Gorecki P."/>
            <person name="Heitman J."/>
            <person name="Hesse C."/>
            <person name="Hori C."/>
            <person name="Igarashi K."/>
            <person name="Jurgens J.A."/>
            <person name="Kallen N."/>
            <person name="Kersten P."/>
            <person name="Kohler A."/>
            <person name="Kuees U."/>
            <person name="Kumar T.K.A."/>
            <person name="Kuo A."/>
            <person name="LaButti K."/>
            <person name="Larrondo L.F."/>
            <person name="Lindquist E."/>
            <person name="Ling A."/>
            <person name="Lombard V."/>
            <person name="Lucas S."/>
            <person name="Lundell T."/>
            <person name="Martin R."/>
            <person name="McLaughlin D.J."/>
            <person name="Morgenstern I."/>
            <person name="Morin E."/>
            <person name="Murat C."/>
            <person name="Nagy L.G."/>
            <person name="Nolan M."/>
            <person name="Ohm R.A."/>
            <person name="Patyshakuliyeva A."/>
            <person name="Rokas A."/>
            <person name="Ruiz-Duenas F.J."/>
            <person name="Sabat G."/>
            <person name="Salamov A."/>
            <person name="Samejima M."/>
            <person name="Schmutz J."/>
            <person name="Slot J.C."/>
            <person name="St John F."/>
            <person name="Stenlid J."/>
            <person name="Sun H."/>
            <person name="Sun S."/>
            <person name="Syed K."/>
            <person name="Tsang A."/>
            <person name="Wiebenga A."/>
            <person name="Young D."/>
            <person name="Pisabarro A."/>
            <person name="Eastwood D.C."/>
            <person name="Martin F."/>
            <person name="Cullen D."/>
            <person name="Grigoriev I.V."/>
            <person name="Hibbett D.S."/>
        </authorList>
    </citation>
    <scope>NUCLEOTIDE SEQUENCE</scope>
    <source>
        <strain evidence="2">FP-58527</strain>
    </source>
</reference>
<dbReference type="HOGENOM" id="CLU_1825321_0_0_1"/>
<gene>
    <name evidence="1" type="ORF">FOMPIDRAFT_88425</name>
</gene>
<dbReference type="AlphaFoldDB" id="S8E729"/>
<dbReference type="STRING" id="743788.S8E729"/>
<name>S8E729_FOMSC</name>
<dbReference type="Proteomes" id="UP000015241">
    <property type="component" value="Unassembled WGS sequence"/>
</dbReference>
<accession>S8E729</accession>
<dbReference type="OrthoDB" id="1262810at2759"/>
<keyword evidence="2" id="KW-1185">Reference proteome</keyword>
<dbReference type="InParanoid" id="S8E729"/>
<sequence length="141" mass="15227">MASHAGAGYYIAGHLSFGMRHGHLTIGVFCRQVHISLCNVLTALKDIPELNEFVTNSTVSQKDRSAGLDVLYMFARGPPKEPVSEITKTLFVVLSERRRRLGTGHHGGLQRARVAVQGYASPEQHPAEARGLHEAVAGGAD</sequence>